<accession>A0A8S5S4A7</accession>
<proteinExistence type="predicted"/>
<protein>
    <submittedName>
        <fullName evidence="1">Uncharacterized protein</fullName>
    </submittedName>
</protein>
<reference evidence="1" key="1">
    <citation type="journal article" date="2021" name="Proc. Natl. Acad. Sci. U.S.A.">
        <title>A Catalog of Tens of Thousands of Viruses from Human Metagenomes Reveals Hidden Associations with Chronic Diseases.</title>
        <authorList>
            <person name="Tisza M.J."/>
            <person name="Buck C.B."/>
        </authorList>
    </citation>
    <scope>NUCLEOTIDE SEQUENCE</scope>
    <source>
        <strain evidence="1">CtxYv12</strain>
    </source>
</reference>
<name>A0A8S5S4A7_9CAUD</name>
<dbReference type="EMBL" id="BK032518">
    <property type="protein sequence ID" value="DAF45758.1"/>
    <property type="molecule type" value="Genomic_DNA"/>
</dbReference>
<evidence type="ECO:0000313" key="1">
    <source>
        <dbReference type="EMBL" id="DAF45758.1"/>
    </source>
</evidence>
<sequence>MRIHKKININKEEIEKSIKHYDLIRRAKRWIADYNKDKDEEIVFTYTENNSKAIEWGYLQTCDIDYLDSYFVGVLGMKAITKRAWNNKTADRIYFFEE</sequence>
<organism evidence="1">
    <name type="scientific">Siphoviridae sp. ctxYv12</name>
    <dbReference type="NCBI Taxonomy" id="2827974"/>
    <lineage>
        <taxon>Viruses</taxon>
        <taxon>Duplodnaviria</taxon>
        <taxon>Heunggongvirae</taxon>
        <taxon>Uroviricota</taxon>
        <taxon>Caudoviricetes</taxon>
    </lineage>
</organism>